<evidence type="ECO:0000256" key="2">
    <source>
        <dbReference type="ARBA" id="ARBA00023203"/>
    </source>
</evidence>
<dbReference type="InterPro" id="IPR017904">
    <property type="entry name" value="ADF/Cofilin"/>
</dbReference>
<gene>
    <name evidence="6" type="ORF">CTI12_AA371030</name>
</gene>
<dbReference type="EMBL" id="PKPP01005095">
    <property type="protein sequence ID" value="PWA61472.1"/>
    <property type="molecule type" value="Genomic_DNA"/>
</dbReference>
<dbReference type="STRING" id="35608.A0A2U1MJT9"/>
<evidence type="ECO:0000256" key="4">
    <source>
        <dbReference type="SAM" id="MobiDB-lite"/>
    </source>
</evidence>
<proteinExistence type="inferred from homology"/>
<comment type="similarity">
    <text evidence="1">Belongs to the actin-binding proteins ADF family.</text>
</comment>
<feature type="coiled-coil region" evidence="3">
    <location>
        <begin position="298"/>
        <end position="360"/>
    </location>
</feature>
<protein>
    <submittedName>
        <fullName evidence="6">Actin-binding, cofilin/tropomyosin type</fullName>
    </submittedName>
</protein>
<sequence length="915" mass="104230">MSNSTDSVISEILKLYDMIDEHKISNMVQQTNDLESDIANLESLCSISQDNELLQPLKLPDNAKDCCIECFRQLHSHLSVLLEGTGFKMGFERAFATLFGQDVQTCIHTMILNLDQLRQQIDQAELSNIGSMAALCVLNKQLQVFFDSKSAIVFDYESQMTMKCFADHTGIEVDTYRDTLLILMGNVKEFINERKLNQQCSDTTVDKHDTNDSSWAYTTHRIDINHRSEKVQVPSAEVHVTDQHDVLSNEGQHTDQIKPTYDTYLLEKTDSNIISNSTNMNHKGEKVITQLETKNLTINNLKKRITEMCDMCNEVKAKHDSDVIATRKFEQKMAELLLENESLKKHCKNLNESIKETRTNAIEQTTSLIVKNDEFKAQLQEKGFTITALKNELRKATGIQPTAFRSERPKLSKTRFASQVDAEQVLTKPVTTHYLPKIIVSSSAKPQQVVTPTPSSSRISLKIVSKPNIKARKRALLHKDGILGSKPCMNPPRILKNNAKVQPVKSRICSKSSTMHKKQNKPKTSPRWIQTAKSLETRNNDKSSTMHKKLSNPRPCHKWIPTGRIFKDTGLKWIPTGKILTNGNTMVDRENPKGLDTFVTNPYICNQVCNQSSWMVEDLVNYHFKELRCSTQCHTPLSLWIIARGGNVSCFGWVRSSSSWRENCVHWGFYRRTGSILSGLKMSTIERYFFNKHQGYIKRVVSLGGSKLINGLTNWEGVITQLVSVSIAVDSHQIHFKPKVVLLTRFQCFWLMLHVHNDMMIPMRSQSSGERFVYIKDAQQVISAEMISASSCYFGVIVSSCVGYMRTIWIELATTRTSKLWLAITSDSNPFFKMGKTRRQKGGCSFYRVKFTWAWITLYPCFLDLMAPSASRIRAKMLYATSKDGIRRVLDGIHYELQATDPTEMGFDVIQDRAK</sequence>
<dbReference type="OrthoDB" id="10249245at2759"/>
<evidence type="ECO:0000256" key="3">
    <source>
        <dbReference type="SAM" id="Coils"/>
    </source>
</evidence>
<evidence type="ECO:0000259" key="5">
    <source>
        <dbReference type="PROSITE" id="PS51263"/>
    </source>
</evidence>
<dbReference type="InterPro" id="IPR029006">
    <property type="entry name" value="ADF-H/Gelsolin-like_dom_sf"/>
</dbReference>
<accession>A0A2U1MJT9</accession>
<keyword evidence="2" id="KW-0009">Actin-binding</keyword>
<name>A0A2U1MJT9_ARTAN</name>
<evidence type="ECO:0000256" key="1">
    <source>
        <dbReference type="ARBA" id="ARBA00006844"/>
    </source>
</evidence>
<reference evidence="6 7" key="1">
    <citation type="journal article" date="2018" name="Mol. Plant">
        <title>The genome of Artemisia annua provides insight into the evolution of Asteraceae family and artemisinin biosynthesis.</title>
        <authorList>
            <person name="Shen Q."/>
            <person name="Zhang L."/>
            <person name="Liao Z."/>
            <person name="Wang S."/>
            <person name="Yan T."/>
            <person name="Shi P."/>
            <person name="Liu M."/>
            <person name="Fu X."/>
            <person name="Pan Q."/>
            <person name="Wang Y."/>
            <person name="Lv Z."/>
            <person name="Lu X."/>
            <person name="Zhang F."/>
            <person name="Jiang W."/>
            <person name="Ma Y."/>
            <person name="Chen M."/>
            <person name="Hao X."/>
            <person name="Li L."/>
            <person name="Tang Y."/>
            <person name="Lv G."/>
            <person name="Zhou Y."/>
            <person name="Sun X."/>
            <person name="Brodelius P.E."/>
            <person name="Rose J.K.C."/>
            <person name="Tang K."/>
        </authorList>
    </citation>
    <scope>NUCLEOTIDE SEQUENCE [LARGE SCALE GENOMIC DNA]</scope>
    <source>
        <strain evidence="7">cv. Huhao1</strain>
        <tissue evidence="6">Leaf</tissue>
    </source>
</reference>
<evidence type="ECO:0000313" key="7">
    <source>
        <dbReference type="Proteomes" id="UP000245207"/>
    </source>
</evidence>
<dbReference type="SMART" id="SM00102">
    <property type="entry name" value="ADF"/>
    <property type="match status" value="1"/>
</dbReference>
<dbReference type="Pfam" id="PF00241">
    <property type="entry name" value="Cofilin_ADF"/>
    <property type="match status" value="1"/>
</dbReference>
<dbReference type="PROSITE" id="PS51263">
    <property type="entry name" value="ADF_H"/>
    <property type="match status" value="1"/>
</dbReference>
<keyword evidence="7" id="KW-1185">Reference proteome</keyword>
<comment type="caution">
    <text evidence="6">The sequence shown here is derived from an EMBL/GenBank/DDBJ whole genome shotgun (WGS) entry which is preliminary data.</text>
</comment>
<dbReference type="Gene3D" id="3.40.20.10">
    <property type="entry name" value="Severin"/>
    <property type="match status" value="1"/>
</dbReference>
<dbReference type="GO" id="GO:0015629">
    <property type="term" value="C:actin cytoskeleton"/>
    <property type="evidence" value="ECO:0007669"/>
    <property type="project" value="InterPro"/>
</dbReference>
<dbReference type="AlphaFoldDB" id="A0A2U1MJT9"/>
<keyword evidence="3" id="KW-0175">Coiled coil</keyword>
<dbReference type="GO" id="GO:0030042">
    <property type="term" value="P:actin filament depolymerization"/>
    <property type="evidence" value="ECO:0007669"/>
    <property type="project" value="InterPro"/>
</dbReference>
<dbReference type="PANTHER" id="PTHR11913">
    <property type="entry name" value="COFILIN-RELATED"/>
    <property type="match status" value="1"/>
</dbReference>
<dbReference type="GO" id="GO:0003779">
    <property type="term" value="F:actin binding"/>
    <property type="evidence" value="ECO:0007669"/>
    <property type="project" value="UniProtKB-KW"/>
</dbReference>
<dbReference type="SUPFAM" id="SSF55753">
    <property type="entry name" value="Actin depolymerizing proteins"/>
    <property type="match status" value="1"/>
</dbReference>
<organism evidence="6 7">
    <name type="scientific">Artemisia annua</name>
    <name type="common">Sweet wormwood</name>
    <dbReference type="NCBI Taxonomy" id="35608"/>
    <lineage>
        <taxon>Eukaryota</taxon>
        <taxon>Viridiplantae</taxon>
        <taxon>Streptophyta</taxon>
        <taxon>Embryophyta</taxon>
        <taxon>Tracheophyta</taxon>
        <taxon>Spermatophyta</taxon>
        <taxon>Magnoliopsida</taxon>
        <taxon>eudicotyledons</taxon>
        <taxon>Gunneridae</taxon>
        <taxon>Pentapetalae</taxon>
        <taxon>asterids</taxon>
        <taxon>campanulids</taxon>
        <taxon>Asterales</taxon>
        <taxon>Asteraceae</taxon>
        <taxon>Asteroideae</taxon>
        <taxon>Anthemideae</taxon>
        <taxon>Artemisiinae</taxon>
        <taxon>Artemisia</taxon>
    </lineage>
</organism>
<feature type="domain" description="ADF-H" evidence="5">
    <location>
        <begin position="781"/>
        <end position="915"/>
    </location>
</feature>
<dbReference type="Proteomes" id="UP000245207">
    <property type="component" value="Unassembled WGS sequence"/>
</dbReference>
<dbReference type="InterPro" id="IPR002108">
    <property type="entry name" value="ADF-H"/>
</dbReference>
<feature type="region of interest" description="Disordered" evidence="4">
    <location>
        <begin position="500"/>
        <end position="527"/>
    </location>
</feature>
<evidence type="ECO:0000313" key="6">
    <source>
        <dbReference type="EMBL" id="PWA61472.1"/>
    </source>
</evidence>